<keyword evidence="2" id="KW-1277">Toxin-antitoxin system</keyword>
<dbReference type="PANTHER" id="PTHR35601:SF1">
    <property type="entry name" value="TOXIN RELE"/>
    <property type="match status" value="1"/>
</dbReference>
<dbReference type="Gene3D" id="3.30.2310.20">
    <property type="entry name" value="RelE-like"/>
    <property type="match status" value="1"/>
</dbReference>
<proteinExistence type="inferred from homology"/>
<evidence type="ECO:0000256" key="1">
    <source>
        <dbReference type="ARBA" id="ARBA00006226"/>
    </source>
</evidence>
<dbReference type="Pfam" id="PF05016">
    <property type="entry name" value="ParE_toxin"/>
    <property type="match status" value="1"/>
</dbReference>
<protein>
    <submittedName>
        <fullName evidence="3">Type II toxin-antitoxin system RelE/ParE family toxin</fullName>
    </submittedName>
</protein>
<dbReference type="Proteomes" id="UP001519535">
    <property type="component" value="Unassembled WGS sequence"/>
</dbReference>
<gene>
    <name evidence="3" type="ORF">KIH27_13390</name>
</gene>
<evidence type="ECO:0000256" key="2">
    <source>
        <dbReference type="ARBA" id="ARBA00022649"/>
    </source>
</evidence>
<organism evidence="3 4">
    <name type="scientific">Mycolicibacter acidiphilus</name>
    <dbReference type="NCBI Taxonomy" id="2835306"/>
    <lineage>
        <taxon>Bacteria</taxon>
        <taxon>Bacillati</taxon>
        <taxon>Actinomycetota</taxon>
        <taxon>Actinomycetes</taxon>
        <taxon>Mycobacteriales</taxon>
        <taxon>Mycobacteriaceae</taxon>
        <taxon>Mycolicibacter</taxon>
    </lineage>
</organism>
<comment type="caution">
    <text evidence="3">The sequence shown here is derived from an EMBL/GenBank/DDBJ whole genome shotgun (WGS) entry which is preliminary data.</text>
</comment>
<dbReference type="InterPro" id="IPR035093">
    <property type="entry name" value="RelE/ParE_toxin_dom_sf"/>
</dbReference>
<dbReference type="RefSeq" id="WP_214093454.1">
    <property type="nucleotide sequence ID" value="NZ_JAHCLR010000027.1"/>
</dbReference>
<reference evidence="3 4" key="1">
    <citation type="submission" date="2021-05" db="EMBL/GenBank/DDBJ databases">
        <title>Mycobacterium acidophilum sp. nov., an extremely acid-tolerant member of the genus Mycobacterium.</title>
        <authorList>
            <person name="Xia J."/>
        </authorList>
    </citation>
    <scope>NUCLEOTIDE SEQUENCE [LARGE SCALE GENOMIC DNA]</scope>
    <source>
        <strain evidence="3 4">M1</strain>
    </source>
</reference>
<evidence type="ECO:0000313" key="4">
    <source>
        <dbReference type="Proteomes" id="UP001519535"/>
    </source>
</evidence>
<comment type="similarity">
    <text evidence="1">Belongs to the RelE toxin family.</text>
</comment>
<accession>A0ABS5RKQ3</accession>
<dbReference type="EMBL" id="JAHCLR010000027">
    <property type="protein sequence ID" value="MBS9534582.1"/>
    <property type="molecule type" value="Genomic_DNA"/>
</dbReference>
<dbReference type="InterPro" id="IPR007712">
    <property type="entry name" value="RelE/ParE_toxin"/>
</dbReference>
<sequence length="87" mass="9965">MAYRVELTREADKALGRIARSDPKLHKQLVTAIAALRTDPRPPGCESLTGRDGYRIRVRGCRVLYTIEDRKVLVEVFRVAKRGEVYH</sequence>
<name>A0ABS5RKQ3_9MYCO</name>
<evidence type="ECO:0000313" key="3">
    <source>
        <dbReference type="EMBL" id="MBS9534582.1"/>
    </source>
</evidence>
<dbReference type="SUPFAM" id="SSF143011">
    <property type="entry name" value="RelE-like"/>
    <property type="match status" value="1"/>
</dbReference>
<keyword evidence="4" id="KW-1185">Reference proteome</keyword>
<dbReference type="PANTHER" id="PTHR35601">
    <property type="entry name" value="TOXIN RELE"/>
    <property type="match status" value="1"/>
</dbReference>